<feature type="region of interest" description="Disordered" evidence="1">
    <location>
        <begin position="31"/>
        <end position="52"/>
    </location>
</feature>
<evidence type="ECO:0000313" key="3">
    <source>
        <dbReference type="Proteomes" id="UP001272137"/>
    </source>
</evidence>
<dbReference type="EMBL" id="QXCT01000001">
    <property type="protein sequence ID" value="MDW9251864.1"/>
    <property type="molecule type" value="Genomic_DNA"/>
</dbReference>
<dbReference type="Proteomes" id="UP001272137">
    <property type="component" value="Unassembled WGS sequence"/>
</dbReference>
<organism evidence="2 3">
    <name type="scientific">Burkholderia thailandensis</name>
    <dbReference type="NCBI Taxonomy" id="57975"/>
    <lineage>
        <taxon>Bacteria</taxon>
        <taxon>Pseudomonadati</taxon>
        <taxon>Pseudomonadota</taxon>
        <taxon>Betaproteobacteria</taxon>
        <taxon>Burkholderiales</taxon>
        <taxon>Burkholderiaceae</taxon>
        <taxon>Burkholderia</taxon>
        <taxon>pseudomallei group</taxon>
    </lineage>
</organism>
<proteinExistence type="predicted"/>
<protein>
    <submittedName>
        <fullName evidence="2">Uncharacterized protein</fullName>
    </submittedName>
</protein>
<gene>
    <name evidence="2" type="ORF">C7S16_5049</name>
</gene>
<dbReference type="AlphaFoldDB" id="A0AAW9CML9"/>
<sequence>MSLLFEPRRTSTAFARRSARAESPARLCGLPERDTRANRRGAAARDMNFVIQ</sequence>
<evidence type="ECO:0000256" key="1">
    <source>
        <dbReference type="SAM" id="MobiDB-lite"/>
    </source>
</evidence>
<reference evidence="2" key="1">
    <citation type="submission" date="2018-08" db="EMBL/GenBank/DDBJ databases">
        <title>Identification of Burkholderia cepacia strains that express a Burkholderia pseudomallei-like capsular polysaccharide.</title>
        <authorList>
            <person name="Burtnick M.N."/>
            <person name="Vongsouvath M."/>
            <person name="Newton P."/>
            <person name="Wuthiekanun V."/>
            <person name="Limmathurotsakul D."/>
            <person name="Brett P.J."/>
            <person name="Chantratita N."/>
            <person name="Dance D.A."/>
        </authorList>
    </citation>
    <scope>NUCLEOTIDE SEQUENCE</scope>
    <source>
        <strain evidence="2">SBXCC001</strain>
    </source>
</reference>
<accession>A0AAW9CML9</accession>
<comment type="caution">
    <text evidence="2">The sequence shown here is derived from an EMBL/GenBank/DDBJ whole genome shotgun (WGS) entry which is preliminary data.</text>
</comment>
<name>A0AAW9CML9_BURTH</name>
<evidence type="ECO:0000313" key="2">
    <source>
        <dbReference type="EMBL" id="MDW9251864.1"/>
    </source>
</evidence>